<proteinExistence type="inferred from homology"/>
<feature type="compositionally biased region" description="Basic and acidic residues" evidence="5">
    <location>
        <begin position="630"/>
        <end position="641"/>
    </location>
</feature>
<keyword evidence="2" id="KW-0645">Protease</keyword>
<comment type="similarity">
    <text evidence="1">Belongs to the peptidase C48 family.</text>
</comment>
<dbReference type="GO" id="GO:0016929">
    <property type="term" value="F:deSUMOylase activity"/>
    <property type="evidence" value="ECO:0007669"/>
    <property type="project" value="TreeGrafter"/>
</dbReference>
<dbReference type="Gene3D" id="3.40.395.10">
    <property type="entry name" value="Adenoviral Proteinase, Chain A"/>
    <property type="match status" value="1"/>
</dbReference>
<feature type="compositionally biased region" description="Polar residues" evidence="5">
    <location>
        <begin position="313"/>
        <end position="333"/>
    </location>
</feature>
<dbReference type="InterPro" id="IPR038765">
    <property type="entry name" value="Papain-like_cys_pep_sf"/>
</dbReference>
<evidence type="ECO:0000256" key="3">
    <source>
        <dbReference type="ARBA" id="ARBA00022801"/>
    </source>
</evidence>
<feature type="domain" description="Ubiquitin-like protease family profile" evidence="6">
    <location>
        <begin position="745"/>
        <end position="915"/>
    </location>
</feature>
<dbReference type="SUPFAM" id="SSF54001">
    <property type="entry name" value="Cysteine proteinases"/>
    <property type="match status" value="1"/>
</dbReference>
<dbReference type="EMBL" id="NPHW01003606">
    <property type="protein sequence ID" value="OXV09289.1"/>
    <property type="molecule type" value="Genomic_DNA"/>
</dbReference>
<gene>
    <name evidence="7" type="ORF">Egran_02947</name>
</gene>
<comment type="caution">
    <text evidence="7">The sequence shown here is derived from an EMBL/GenBank/DDBJ whole genome shotgun (WGS) entry which is preliminary data.</text>
</comment>
<dbReference type="Pfam" id="PF02902">
    <property type="entry name" value="Peptidase_C48"/>
    <property type="match status" value="1"/>
</dbReference>
<dbReference type="PROSITE" id="PS50600">
    <property type="entry name" value="ULP_PROTEASE"/>
    <property type="match status" value="1"/>
</dbReference>
<evidence type="ECO:0000256" key="2">
    <source>
        <dbReference type="ARBA" id="ARBA00022670"/>
    </source>
</evidence>
<evidence type="ECO:0000256" key="5">
    <source>
        <dbReference type="SAM" id="MobiDB-lite"/>
    </source>
</evidence>
<feature type="region of interest" description="Disordered" evidence="5">
    <location>
        <begin position="276"/>
        <end position="333"/>
    </location>
</feature>
<evidence type="ECO:0000256" key="1">
    <source>
        <dbReference type="ARBA" id="ARBA00005234"/>
    </source>
</evidence>
<dbReference type="PANTHER" id="PTHR12606">
    <property type="entry name" value="SENTRIN/SUMO-SPECIFIC PROTEASE"/>
    <property type="match status" value="1"/>
</dbReference>
<protein>
    <recommendedName>
        <fullName evidence="6">Ubiquitin-like protease family profile domain-containing protein</fullName>
    </recommendedName>
</protein>
<reference evidence="7 8" key="1">
    <citation type="journal article" date="2015" name="Environ. Microbiol.">
        <title>Metagenome sequence of Elaphomyces granulatus from sporocarp tissue reveals Ascomycota ectomycorrhizal fingerprints of genome expansion and a Proteobacteria-rich microbiome.</title>
        <authorList>
            <person name="Quandt C.A."/>
            <person name="Kohler A."/>
            <person name="Hesse C.N."/>
            <person name="Sharpton T.J."/>
            <person name="Martin F."/>
            <person name="Spatafora J.W."/>
        </authorList>
    </citation>
    <scope>NUCLEOTIDE SEQUENCE [LARGE SCALE GENOMIC DNA]</scope>
    <source>
        <strain evidence="7 8">OSC145934</strain>
    </source>
</reference>
<dbReference type="GO" id="GO:0016926">
    <property type="term" value="P:protein desumoylation"/>
    <property type="evidence" value="ECO:0007669"/>
    <property type="project" value="TreeGrafter"/>
</dbReference>
<dbReference type="Proteomes" id="UP000243515">
    <property type="component" value="Unassembled WGS sequence"/>
</dbReference>
<sequence>MDLDWQICPPLPPYPTSIYDRNPAFGDGPPYIATPLDSERYLANNPQNRRTLGNLPPLNPSIPKRMPLILRPRDQTALIRRENQRKKMGLPPLMAPTRWRDPDSSLFPPNHRPHSMTNPLSRFNLRTSSTPFHPTPFHPKPKLDTFKLKSLTPRKRFLDEENLFPEPEPHRGCFRSDFKVSSKVKEDATNLCERESFPPAKIINQKADKVNSQPTTEYNPPPYPPFDVDLPLVSADDIKSHADWSLYYMKIYEAEAKGIDPFYSRVYPYMPGGWPESPPATPRPSLRPTASKTEPPFMSGALTESESAARETVPTSPVDTTTQPYSLGDGSSQHATPPLMAFHRIISTVADAPRQVKRTIGKTFQAALQVAHSVKRRAISILDHREVIDSRPPSPSIGRVLRLEVTTTEQRLAQRARRWLAERRRPRDVPLSFAENLSAVFARAIYGESTHPHPTELQNSVAPSSLAPSEGMSIEVKPRVKALGVKRRTVKHHDGKPRNSEARRRLATVTFDADGSNHLHQMSRNSGVEKPRRVRSINPRTAIKGQVVYFEKDCILPWHATPRPTYQPSLWDEPWPCEKEKGIALSEFETTEITMPSPPLGSPSQLSTDTQREADEELPEDPTSVGVETGKNRKEDDTYTDSHGEVWTKVRIANRYHPLHIAWFDPGTPSGDPVSSIQPFNSESPVTSLHRLKPLFSAKLRGQKKPLPRLPARAVRPLSATWDVRVSEIEGMNNDEQAATTLSGDPLRVRDLSTCFTSRAWLNDEIINAYLAILVKYLRHVSIDDTEADKPKFHAFNSFFFSNLRDKGYAAVGRWATRAKIGKESLLGVDTVFIPVHHTSHWTLIVVRPGARTIEHFDSLGSLSPAHIAKIKEWLQGELGPLFVESEWSVLPSISPQQNNGSDCGVFLLTTAKAVTVGLDPLSYGAADIPIIRRKIVAELVNGGLEGEFDPREFEELKL</sequence>
<evidence type="ECO:0000313" key="7">
    <source>
        <dbReference type="EMBL" id="OXV09289.1"/>
    </source>
</evidence>
<keyword evidence="8" id="KW-1185">Reference proteome</keyword>
<dbReference type="AlphaFoldDB" id="A0A232LYQ2"/>
<feature type="region of interest" description="Disordered" evidence="5">
    <location>
        <begin position="591"/>
        <end position="641"/>
    </location>
</feature>
<dbReference type="GO" id="GO:0005634">
    <property type="term" value="C:nucleus"/>
    <property type="evidence" value="ECO:0007669"/>
    <property type="project" value="TreeGrafter"/>
</dbReference>
<accession>A0A232LYQ2</accession>
<dbReference type="OrthoDB" id="1939479at2759"/>
<dbReference type="GO" id="GO:0006508">
    <property type="term" value="P:proteolysis"/>
    <property type="evidence" value="ECO:0007669"/>
    <property type="project" value="UniProtKB-KW"/>
</dbReference>
<keyword evidence="4" id="KW-0788">Thiol protease</keyword>
<evidence type="ECO:0000259" key="6">
    <source>
        <dbReference type="PROSITE" id="PS50600"/>
    </source>
</evidence>
<dbReference type="PANTHER" id="PTHR12606:SF141">
    <property type="entry name" value="GH15225P-RELATED"/>
    <property type="match status" value="1"/>
</dbReference>
<evidence type="ECO:0000313" key="8">
    <source>
        <dbReference type="Proteomes" id="UP000243515"/>
    </source>
</evidence>
<name>A0A232LYQ2_9EURO</name>
<dbReference type="InterPro" id="IPR003653">
    <property type="entry name" value="Peptidase_C48_C"/>
</dbReference>
<keyword evidence="3" id="KW-0378">Hydrolase</keyword>
<evidence type="ECO:0000256" key="4">
    <source>
        <dbReference type="ARBA" id="ARBA00022807"/>
    </source>
</evidence>
<organism evidence="7 8">
    <name type="scientific">Elaphomyces granulatus</name>
    <dbReference type="NCBI Taxonomy" id="519963"/>
    <lineage>
        <taxon>Eukaryota</taxon>
        <taxon>Fungi</taxon>
        <taxon>Dikarya</taxon>
        <taxon>Ascomycota</taxon>
        <taxon>Pezizomycotina</taxon>
        <taxon>Eurotiomycetes</taxon>
        <taxon>Eurotiomycetidae</taxon>
        <taxon>Eurotiales</taxon>
        <taxon>Elaphomycetaceae</taxon>
        <taxon>Elaphomyces</taxon>
    </lineage>
</organism>